<dbReference type="PANTHER" id="PTHR16099">
    <property type="entry name" value="8-OXO-DGTP DIPHOSPHATES NUDT15"/>
    <property type="match status" value="1"/>
</dbReference>
<keyword evidence="1 3" id="KW-0378">Hydrolase</keyword>
<dbReference type="SUPFAM" id="SSF55811">
    <property type="entry name" value="Nudix"/>
    <property type="match status" value="1"/>
</dbReference>
<dbReference type="InterPro" id="IPR000086">
    <property type="entry name" value="NUDIX_hydrolase_dom"/>
</dbReference>
<dbReference type="PRINTS" id="PR00502">
    <property type="entry name" value="NUDIXFAMILY"/>
</dbReference>
<name>A0ABW7MRT2_9FLAO</name>
<dbReference type="GO" id="GO:0016787">
    <property type="term" value="F:hydrolase activity"/>
    <property type="evidence" value="ECO:0007669"/>
    <property type="project" value="UniProtKB-KW"/>
</dbReference>
<protein>
    <submittedName>
        <fullName evidence="3">NUDIX hydrolase</fullName>
    </submittedName>
</protein>
<dbReference type="PANTHER" id="PTHR16099:SF5">
    <property type="entry name" value="NUCLEOTIDE TRIPHOSPHATE DIPHOSPHATASE NUDT15"/>
    <property type="match status" value="1"/>
</dbReference>
<evidence type="ECO:0000313" key="3">
    <source>
        <dbReference type="EMBL" id="MFH6769551.1"/>
    </source>
</evidence>
<gene>
    <name evidence="3" type="ORF">V8G56_12440</name>
</gene>
<proteinExistence type="predicted"/>
<sequence>MMENSPKVGIGVMVIKDSKILLGKRKNAHGEGTWSYPGGHLEFGESWEACSKREVMEETGIQIKNLHFGMVTNDVFKKEQKHYITIFIVAEFAAGDLKLMEPHKCEKWDWFEWGQFPEPLFLPIINQLKTDFNPLTIY</sequence>
<dbReference type="RefSeq" id="WP_395438780.1">
    <property type="nucleotide sequence ID" value="NZ_JBAWKC010000004.1"/>
</dbReference>
<evidence type="ECO:0000313" key="4">
    <source>
        <dbReference type="Proteomes" id="UP001610104"/>
    </source>
</evidence>
<dbReference type="PROSITE" id="PS51462">
    <property type="entry name" value="NUDIX"/>
    <property type="match status" value="1"/>
</dbReference>
<keyword evidence="4" id="KW-1185">Reference proteome</keyword>
<dbReference type="InterPro" id="IPR015797">
    <property type="entry name" value="NUDIX_hydrolase-like_dom_sf"/>
</dbReference>
<evidence type="ECO:0000259" key="2">
    <source>
        <dbReference type="PROSITE" id="PS51462"/>
    </source>
</evidence>
<dbReference type="EMBL" id="JBAWKC010000004">
    <property type="protein sequence ID" value="MFH6769551.1"/>
    <property type="molecule type" value="Genomic_DNA"/>
</dbReference>
<comment type="caution">
    <text evidence="3">The sequence shown here is derived from an EMBL/GenBank/DDBJ whole genome shotgun (WGS) entry which is preliminary data.</text>
</comment>
<dbReference type="Gene3D" id="3.90.79.10">
    <property type="entry name" value="Nucleoside Triphosphate Pyrophosphohydrolase"/>
    <property type="match status" value="1"/>
</dbReference>
<dbReference type="InterPro" id="IPR020476">
    <property type="entry name" value="Nudix_hydrolase"/>
</dbReference>
<dbReference type="Proteomes" id="UP001610104">
    <property type="component" value="Unassembled WGS sequence"/>
</dbReference>
<feature type="domain" description="Nudix hydrolase" evidence="2">
    <location>
        <begin position="5"/>
        <end position="135"/>
    </location>
</feature>
<accession>A0ABW7MRT2</accession>
<reference evidence="3 4" key="1">
    <citation type="submission" date="2024-02" db="EMBL/GenBank/DDBJ databases">
        <title>A Gaetbulibacter species isolated from tidal flats and genomic insights of their niches.</title>
        <authorList>
            <person name="Ye Y."/>
        </authorList>
    </citation>
    <scope>NUCLEOTIDE SEQUENCE [LARGE SCALE GENOMIC DNA]</scope>
    <source>
        <strain evidence="3 4">KEM-8</strain>
    </source>
</reference>
<dbReference type="CDD" id="cd04678">
    <property type="entry name" value="NUDIX_MTH2_Nudt15"/>
    <property type="match status" value="1"/>
</dbReference>
<organism evidence="3 4">
    <name type="scientific">Gaetbulibacter aquiaggeris</name>
    <dbReference type="NCBI Taxonomy" id="1735373"/>
    <lineage>
        <taxon>Bacteria</taxon>
        <taxon>Pseudomonadati</taxon>
        <taxon>Bacteroidota</taxon>
        <taxon>Flavobacteriia</taxon>
        <taxon>Flavobacteriales</taxon>
        <taxon>Flavobacteriaceae</taxon>
        <taxon>Gaetbulibacter</taxon>
    </lineage>
</organism>
<dbReference type="Pfam" id="PF00293">
    <property type="entry name" value="NUDIX"/>
    <property type="match status" value="1"/>
</dbReference>
<evidence type="ECO:0000256" key="1">
    <source>
        <dbReference type="ARBA" id="ARBA00022801"/>
    </source>
</evidence>